<dbReference type="EMBL" id="VOBQ01000017">
    <property type="protein sequence ID" value="TWO68872.1"/>
    <property type="molecule type" value="Genomic_DNA"/>
</dbReference>
<protein>
    <recommendedName>
        <fullName evidence="2">CNP1-like uncharacterized domain-containing protein</fullName>
    </recommendedName>
</protein>
<dbReference type="OrthoDB" id="7066954at2"/>
<sequence>MRFERWLLAIAFASTGAIAQVLPADPDWKEVEAPRPPALRTTGLIMLEVRGSSLQFGVDPESFSIGPDAIVRYVLVARNDSGALNALYEGIRCNSGDVKVYARHDPDKGWVPAPGAEWVPLQRGRHERTSLQVARQGACMGHSPNGSARQIVEDLRAPVNRRFGAR</sequence>
<feature type="domain" description="CNP1-like uncharacterised" evidence="2">
    <location>
        <begin position="25"/>
        <end position="156"/>
    </location>
</feature>
<accession>A0A562ZJV7</accession>
<dbReference type="Pfam" id="PF08750">
    <property type="entry name" value="CNP1"/>
    <property type="match status" value="1"/>
</dbReference>
<dbReference type="RefSeq" id="WP_145895024.1">
    <property type="nucleotide sequence ID" value="NZ_VOBQ01000017.1"/>
</dbReference>
<keyword evidence="4" id="KW-1185">Reference proteome</keyword>
<feature type="chain" id="PRO_5022060614" description="CNP1-like uncharacterized domain-containing protein" evidence="1">
    <location>
        <begin position="20"/>
        <end position="166"/>
    </location>
</feature>
<evidence type="ECO:0000259" key="2">
    <source>
        <dbReference type="Pfam" id="PF08750"/>
    </source>
</evidence>
<evidence type="ECO:0000313" key="3">
    <source>
        <dbReference type="EMBL" id="TWO68872.1"/>
    </source>
</evidence>
<dbReference type="InterPro" id="IPR014861">
    <property type="entry name" value="CNP1-like_dom"/>
</dbReference>
<gene>
    <name evidence="3" type="ORF">FN976_20970</name>
</gene>
<reference evidence="3 4" key="1">
    <citation type="submission" date="2019-07" db="EMBL/GenBank/DDBJ databases">
        <title>Caenimonas sedimenti sp. nov., isolated from activated sludge.</title>
        <authorList>
            <person name="Xu J."/>
        </authorList>
    </citation>
    <scope>NUCLEOTIDE SEQUENCE [LARGE SCALE GENOMIC DNA]</scope>
    <source>
        <strain evidence="3 4">HX-9-20</strain>
    </source>
</reference>
<dbReference type="AlphaFoldDB" id="A0A562ZJV7"/>
<name>A0A562ZJV7_9BURK</name>
<dbReference type="Proteomes" id="UP000318199">
    <property type="component" value="Unassembled WGS sequence"/>
</dbReference>
<evidence type="ECO:0000256" key="1">
    <source>
        <dbReference type="SAM" id="SignalP"/>
    </source>
</evidence>
<organism evidence="3 4">
    <name type="scientific">Caenimonas sedimenti</name>
    <dbReference type="NCBI Taxonomy" id="2596921"/>
    <lineage>
        <taxon>Bacteria</taxon>
        <taxon>Pseudomonadati</taxon>
        <taxon>Pseudomonadota</taxon>
        <taxon>Betaproteobacteria</taxon>
        <taxon>Burkholderiales</taxon>
        <taxon>Comamonadaceae</taxon>
        <taxon>Caenimonas</taxon>
    </lineage>
</organism>
<proteinExistence type="predicted"/>
<keyword evidence="1" id="KW-0732">Signal</keyword>
<evidence type="ECO:0000313" key="4">
    <source>
        <dbReference type="Proteomes" id="UP000318199"/>
    </source>
</evidence>
<comment type="caution">
    <text evidence="3">The sequence shown here is derived from an EMBL/GenBank/DDBJ whole genome shotgun (WGS) entry which is preliminary data.</text>
</comment>
<feature type="signal peptide" evidence="1">
    <location>
        <begin position="1"/>
        <end position="19"/>
    </location>
</feature>